<dbReference type="InterPro" id="IPR011033">
    <property type="entry name" value="PRC_barrel-like_sf"/>
</dbReference>
<dbReference type="RefSeq" id="WP_086115631.1">
    <property type="nucleotide sequence ID" value="NZ_NOXT01000100.1"/>
</dbReference>
<reference evidence="4 5" key="1">
    <citation type="submission" date="2017-07" db="EMBL/GenBank/DDBJ databases">
        <title>Sandarakinorhabdus cyanobacteriorum sp. nov., a novel bacterium isolated from cyanobacterial aggregates in a eutrophic lake.</title>
        <authorList>
            <person name="Cai H."/>
        </authorList>
    </citation>
    <scope>NUCLEOTIDE SEQUENCE [LARGE SCALE GENOMIC DNA]</scope>
    <source>
        <strain evidence="4 5">TH057</strain>
    </source>
</reference>
<dbReference type="AlphaFoldDB" id="A0A255YNC3"/>
<protein>
    <recommendedName>
        <fullName evidence="6">Photosynthetic reaction center subunit H</fullName>
    </recommendedName>
</protein>
<evidence type="ECO:0000256" key="1">
    <source>
        <dbReference type="SAM" id="Phobius"/>
    </source>
</evidence>
<dbReference type="Proteomes" id="UP000216991">
    <property type="component" value="Unassembled WGS sequence"/>
</dbReference>
<dbReference type="GO" id="GO:0019684">
    <property type="term" value="P:photosynthesis, light reaction"/>
    <property type="evidence" value="ECO:0007669"/>
    <property type="project" value="InterPro"/>
</dbReference>
<keyword evidence="1" id="KW-1133">Transmembrane helix</keyword>
<accession>A0A255YNC3</accession>
<feature type="domain" description="PRC-barrel" evidence="3">
    <location>
        <begin position="152"/>
        <end position="212"/>
    </location>
</feature>
<comment type="caution">
    <text evidence="4">The sequence shown here is derived from an EMBL/GenBank/DDBJ whole genome shotgun (WGS) entry which is preliminary data.</text>
</comment>
<evidence type="ECO:0000313" key="5">
    <source>
        <dbReference type="Proteomes" id="UP000216991"/>
    </source>
</evidence>
<dbReference type="EMBL" id="NOXT01000100">
    <property type="protein sequence ID" value="OYQ30678.1"/>
    <property type="molecule type" value="Genomic_DNA"/>
</dbReference>
<dbReference type="Pfam" id="PF03967">
    <property type="entry name" value="PRCH"/>
    <property type="match status" value="1"/>
</dbReference>
<dbReference type="NCBIfam" id="TIGR01150">
    <property type="entry name" value="puhA"/>
    <property type="match status" value="1"/>
</dbReference>
<evidence type="ECO:0000259" key="3">
    <source>
        <dbReference type="Pfam" id="PF05239"/>
    </source>
</evidence>
<keyword evidence="1" id="KW-0812">Transmembrane</keyword>
<dbReference type="InterPro" id="IPR015810">
    <property type="entry name" value="Photo_RC_H_N"/>
</dbReference>
<evidence type="ECO:0000259" key="2">
    <source>
        <dbReference type="Pfam" id="PF03967"/>
    </source>
</evidence>
<dbReference type="SUPFAM" id="SSF81490">
    <property type="entry name" value="Photosystem II reaction centre subunit H, transmembrane region"/>
    <property type="match status" value="1"/>
</dbReference>
<dbReference type="Pfam" id="PF05239">
    <property type="entry name" value="PRC"/>
    <property type="match status" value="1"/>
</dbReference>
<feature type="transmembrane region" description="Helical" evidence="1">
    <location>
        <begin position="12"/>
        <end position="31"/>
    </location>
</feature>
<keyword evidence="1" id="KW-0472">Membrane</keyword>
<dbReference type="InterPro" id="IPR027275">
    <property type="entry name" value="PRC-brl_dom"/>
</dbReference>
<dbReference type="SUPFAM" id="SSF50346">
    <property type="entry name" value="PRC-barrel domain"/>
    <property type="match status" value="1"/>
</dbReference>
<dbReference type="Gene3D" id="4.10.540.10">
    <property type="entry name" value="Photosynthetic reaction centre, H subunit, N-terminal domain"/>
    <property type="match status" value="1"/>
</dbReference>
<dbReference type="GO" id="GO:0030077">
    <property type="term" value="C:plasma membrane light-harvesting complex"/>
    <property type="evidence" value="ECO:0007669"/>
    <property type="project" value="InterPro"/>
</dbReference>
<dbReference type="InterPro" id="IPR037097">
    <property type="entry name" value="Photo_RC_H_N_sf"/>
</dbReference>
<name>A0A255YNC3_9SPHN</name>
<dbReference type="InterPro" id="IPR014747">
    <property type="entry name" value="Bac_photo_RC_H_C"/>
</dbReference>
<dbReference type="OrthoDB" id="8557487at2"/>
<dbReference type="InterPro" id="IPR005652">
    <property type="entry name" value="Photo_RC_H"/>
</dbReference>
<evidence type="ECO:0000313" key="4">
    <source>
        <dbReference type="EMBL" id="OYQ30678.1"/>
    </source>
</evidence>
<feature type="domain" description="Photosynthetic reaction centre H subunit N-terminal" evidence="2">
    <location>
        <begin position="6"/>
        <end position="139"/>
    </location>
</feature>
<evidence type="ECO:0008006" key="6">
    <source>
        <dbReference type="Google" id="ProtNLM"/>
    </source>
</evidence>
<dbReference type="Gene3D" id="3.90.50.10">
    <property type="entry name" value="Photosynthetic Reaction Center, subunit H, domain 2"/>
    <property type="match status" value="1"/>
</dbReference>
<organism evidence="4 5">
    <name type="scientific">Sandarakinorhabdus cyanobacteriorum</name>
    <dbReference type="NCBI Taxonomy" id="1981098"/>
    <lineage>
        <taxon>Bacteria</taxon>
        <taxon>Pseudomonadati</taxon>
        <taxon>Pseudomonadota</taxon>
        <taxon>Alphaproteobacteria</taxon>
        <taxon>Sphingomonadales</taxon>
        <taxon>Sphingosinicellaceae</taxon>
        <taxon>Sandarakinorhabdus</taxon>
    </lineage>
</organism>
<proteinExistence type="predicted"/>
<gene>
    <name evidence="4" type="ORF">CHU93_06645</name>
</gene>
<sequence>MSNVHLVGGLDIAELTFFAFFLFFLGLVWYLRGEDRREGYPVEDDLTGAAHGGVETDALFFKPAKTFKLPHGLGEVTTPTANARDPLPTNVLPRAWAGEPLDVTGDKLTSGVGPASIAQRADRPDLDMHGQPRIVPTRVISHPVTVHENDVNPVGLVVYGLDGAAAGTVKDLWMDRAESCLRYMEVELTAGGTILMPITMSRVTRAGVMTDAITAAQIAGVPRTKSADQVTLLEEEKITAYFGAGYLWATPDRAEPLI</sequence>
<keyword evidence="5" id="KW-1185">Reference proteome</keyword>